<evidence type="ECO:0000313" key="2">
    <source>
        <dbReference type="EMBL" id="KAL3520293.1"/>
    </source>
</evidence>
<dbReference type="AlphaFoldDB" id="A0ABD2ZRL2"/>
<accession>A0ABD2ZRL2</accession>
<feature type="transmembrane region" description="Helical" evidence="1">
    <location>
        <begin position="18"/>
        <end position="39"/>
    </location>
</feature>
<feature type="transmembrane region" description="Helical" evidence="1">
    <location>
        <begin position="45"/>
        <end position="62"/>
    </location>
</feature>
<reference evidence="2 3" key="1">
    <citation type="submission" date="2024-11" db="EMBL/GenBank/DDBJ databases">
        <title>A near-complete genome assembly of Cinchona calisaya.</title>
        <authorList>
            <person name="Lian D.C."/>
            <person name="Zhao X.W."/>
            <person name="Wei L."/>
        </authorList>
    </citation>
    <scope>NUCLEOTIDE SEQUENCE [LARGE SCALE GENOMIC DNA]</scope>
    <source>
        <tissue evidence="2">Nenye</tissue>
    </source>
</reference>
<keyword evidence="1" id="KW-0472">Membrane</keyword>
<dbReference type="Proteomes" id="UP001630127">
    <property type="component" value="Unassembled WGS sequence"/>
</dbReference>
<evidence type="ECO:0000256" key="1">
    <source>
        <dbReference type="SAM" id="Phobius"/>
    </source>
</evidence>
<proteinExistence type="predicted"/>
<keyword evidence="3" id="KW-1185">Reference proteome</keyword>
<keyword evidence="1" id="KW-0812">Transmembrane</keyword>
<feature type="transmembrane region" description="Helical" evidence="1">
    <location>
        <begin position="74"/>
        <end position="93"/>
    </location>
</feature>
<dbReference type="EMBL" id="JBJUIK010000008">
    <property type="protein sequence ID" value="KAL3520293.1"/>
    <property type="molecule type" value="Genomic_DNA"/>
</dbReference>
<evidence type="ECO:0000313" key="3">
    <source>
        <dbReference type="Proteomes" id="UP001630127"/>
    </source>
</evidence>
<comment type="caution">
    <text evidence="2">The sequence shown here is derived from an EMBL/GenBank/DDBJ whole genome shotgun (WGS) entry which is preliminary data.</text>
</comment>
<sequence>MYCYSGDGFADTAMRWQIILIPFLGLILLDHGCIAKLLLPKGSSLASWLAICLKLLASASCANWSGCLWKGSSLTMWLAICLKLLASASHAIWSGCWWRFVHLDFYTICWRSFLLL</sequence>
<protein>
    <submittedName>
        <fullName evidence="2">Uncharacterized protein</fullName>
    </submittedName>
</protein>
<name>A0ABD2ZRL2_9GENT</name>
<organism evidence="2 3">
    <name type="scientific">Cinchona calisaya</name>
    <dbReference type="NCBI Taxonomy" id="153742"/>
    <lineage>
        <taxon>Eukaryota</taxon>
        <taxon>Viridiplantae</taxon>
        <taxon>Streptophyta</taxon>
        <taxon>Embryophyta</taxon>
        <taxon>Tracheophyta</taxon>
        <taxon>Spermatophyta</taxon>
        <taxon>Magnoliopsida</taxon>
        <taxon>eudicotyledons</taxon>
        <taxon>Gunneridae</taxon>
        <taxon>Pentapetalae</taxon>
        <taxon>asterids</taxon>
        <taxon>lamiids</taxon>
        <taxon>Gentianales</taxon>
        <taxon>Rubiaceae</taxon>
        <taxon>Cinchonoideae</taxon>
        <taxon>Cinchoneae</taxon>
        <taxon>Cinchona</taxon>
    </lineage>
</organism>
<keyword evidence="1" id="KW-1133">Transmembrane helix</keyword>
<gene>
    <name evidence="2" type="ORF">ACH5RR_018442</name>
</gene>